<dbReference type="SUPFAM" id="SSF50494">
    <property type="entry name" value="Trypsin-like serine proteases"/>
    <property type="match status" value="1"/>
</dbReference>
<evidence type="ECO:0000256" key="1">
    <source>
        <dbReference type="ARBA" id="ARBA00022670"/>
    </source>
</evidence>
<sequence>MNAWVSFIFIIQFSTVFSDEVKKNDPCTSPNSKNGTCVPVSECQVVYNMLTSRNNTVLNFVRKSYCGYENEALVCCEFPSTVDKNNYDKTMFRNRATCGIPREEPRIFGGETAEIGEFPWVISVEYKEKGSGKNGGTRCVASLISDEYAVTAAYCIVDREYEM</sequence>
<keyword evidence="1" id="KW-0645">Protease</keyword>
<keyword evidence="3" id="KW-0378">Hydrolase</keyword>
<evidence type="ECO:0000256" key="2">
    <source>
        <dbReference type="ARBA" id="ARBA00022729"/>
    </source>
</evidence>
<dbReference type="Gene3D" id="3.30.1640.30">
    <property type="match status" value="1"/>
</dbReference>
<proteinExistence type="predicted"/>
<dbReference type="InterPro" id="IPR043504">
    <property type="entry name" value="Peptidase_S1_PA_chymotrypsin"/>
</dbReference>
<name>A0A8K0D015_IGNLU</name>
<dbReference type="GO" id="GO:0004252">
    <property type="term" value="F:serine-type endopeptidase activity"/>
    <property type="evidence" value="ECO:0007669"/>
    <property type="project" value="InterPro"/>
</dbReference>
<organism evidence="8 9">
    <name type="scientific">Ignelater luminosus</name>
    <name type="common">Cucubano</name>
    <name type="synonym">Pyrophorus luminosus</name>
    <dbReference type="NCBI Taxonomy" id="2038154"/>
    <lineage>
        <taxon>Eukaryota</taxon>
        <taxon>Metazoa</taxon>
        <taxon>Ecdysozoa</taxon>
        <taxon>Arthropoda</taxon>
        <taxon>Hexapoda</taxon>
        <taxon>Insecta</taxon>
        <taxon>Pterygota</taxon>
        <taxon>Neoptera</taxon>
        <taxon>Endopterygota</taxon>
        <taxon>Coleoptera</taxon>
        <taxon>Polyphaga</taxon>
        <taxon>Elateriformia</taxon>
        <taxon>Elateroidea</taxon>
        <taxon>Elateridae</taxon>
        <taxon>Agrypninae</taxon>
        <taxon>Pyrophorini</taxon>
        <taxon>Ignelater</taxon>
    </lineage>
</organism>
<feature type="chain" id="PRO_5035472338" description="Clip domain-containing protein" evidence="6">
    <location>
        <begin position="19"/>
        <end position="163"/>
    </location>
</feature>
<reference evidence="8" key="1">
    <citation type="submission" date="2019-08" db="EMBL/GenBank/DDBJ databases">
        <title>The genome of the North American firefly Photinus pyralis.</title>
        <authorList>
            <consortium name="Photinus pyralis genome working group"/>
            <person name="Fallon T.R."/>
            <person name="Sander Lower S.E."/>
            <person name="Weng J.-K."/>
        </authorList>
    </citation>
    <scope>NUCLEOTIDE SEQUENCE</scope>
    <source>
        <strain evidence="8">TRF0915ILg1</strain>
        <tissue evidence="8">Whole body</tissue>
    </source>
</reference>
<keyword evidence="4" id="KW-0720">Serine protease</keyword>
<comment type="caution">
    <text evidence="8">The sequence shown here is derived from an EMBL/GenBank/DDBJ whole genome shotgun (WGS) entry which is preliminary data.</text>
</comment>
<evidence type="ECO:0000256" key="3">
    <source>
        <dbReference type="ARBA" id="ARBA00022801"/>
    </source>
</evidence>
<dbReference type="InterPro" id="IPR038565">
    <property type="entry name" value="CLIP_sf"/>
</dbReference>
<accession>A0A8K0D015</accession>
<protein>
    <recommendedName>
        <fullName evidence="7">Clip domain-containing protein</fullName>
    </recommendedName>
</protein>
<dbReference type="PROSITE" id="PS51888">
    <property type="entry name" value="CLIP"/>
    <property type="match status" value="1"/>
</dbReference>
<dbReference type="PANTHER" id="PTHR24252">
    <property type="entry name" value="ACROSIN-RELATED"/>
    <property type="match status" value="1"/>
</dbReference>
<dbReference type="Pfam" id="PF12032">
    <property type="entry name" value="CLIP"/>
    <property type="match status" value="1"/>
</dbReference>
<dbReference type="AlphaFoldDB" id="A0A8K0D015"/>
<dbReference type="InterPro" id="IPR009003">
    <property type="entry name" value="Peptidase_S1_PA"/>
</dbReference>
<dbReference type="EMBL" id="VTPC01004689">
    <property type="protein sequence ID" value="KAF2896870.1"/>
    <property type="molecule type" value="Genomic_DNA"/>
</dbReference>
<evidence type="ECO:0000256" key="5">
    <source>
        <dbReference type="ARBA" id="ARBA00023157"/>
    </source>
</evidence>
<evidence type="ECO:0000259" key="7">
    <source>
        <dbReference type="PROSITE" id="PS51888"/>
    </source>
</evidence>
<dbReference type="InterPro" id="IPR001254">
    <property type="entry name" value="Trypsin_dom"/>
</dbReference>
<dbReference type="Proteomes" id="UP000801492">
    <property type="component" value="Unassembled WGS sequence"/>
</dbReference>
<evidence type="ECO:0000256" key="4">
    <source>
        <dbReference type="ARBA" id="ARBA00022825"/>
    </source>
</evidence>
<keyword evidence="9" id="KW-1185">Reference proteome</keyword>
<keyword evidence="5" id="KW-1015">Disulfide bond</keyword>
<gene>
    <name evidence="8" type="ORF">ILUMI_09305</name>
</gene>
<dbReference type="Gene3D" id="2.40.10.10">
    <property type="entry name" value="Trypsin-like serine proteases"/>
    <property type="match status" value="1"/>
</dbReference>
<evidence type="ECO:0000313" key="8">
    <source>
        <dbReference type="EMBL" id="KAF2896870.1"/>
    </source>
</evidence>
<feature type="domain" description="Clip" evidence="7">
    <location>
        <begin position="26"/>
        <end position="76"/>
    </location>
</feature>
<dbReference type="Pfam" id="PF00089">
    <property type="entry name" value="Trypsin"/>
    <property type="match status" value="1"/>
</dbReference>
<evidence type="ECO:0000313" key="9">
    <source>
        <dbReference type="Proteomes" id="UP000801492"/>
    </source>
</evidence>
<dbReference type="InterPro" id="IPR022700">
    <property type="entry name" value="CLIP"/>
</dbReference>
<dbReference type="GO" id="GO:0006508">
    <property type="term" value="P:proteolysis"/>
    <property type="evidence" value="ECO:0007669"/>
    <property type="project" value="UniProtKB-KW"/>
</dbReference>
<dbReference type="OrthoDB" id="6762966at2759"/>
<dbReference type="SMART" id="SM00680">
    <property type="entry name" value="CLIP"/>
    <property type="match status" value="1"/>
</dbReference>
<feature type="signal peptide" evidence="6">
    <location>
        <begin position="1"/>
        <end position="18"/>
    </location>
</feature>
<keyword evidence="2 6" id="KW-0732">Signal</keyword>
<evidence type="ECO:0000256" key="6">
    <source>
        <dbReference type="SAM" id="SignalP"/>
    </source>
</evidence>
<dbReference type="PANTHER" id="PTHR24252:SF7">
    <property type="entry name" value="HYALIN"/>
    <property type="match status" value="1"/>
</dbReference>